<dbReference type="EMBL" id="BARU01036561">
    <property type="protein sequence ID" value="GAH78518.1"/>
    <property type="molecule type" value="Genomic_DNA"/>
</dbReference>
<dbReference type="GO" id="GO:0006310">
    <property type="term" value="P:DNA recombination"/>
    <property type="evidence" value="ECO:0007669"/>
    <property type="project" value="UniProtKB-KW"/>
</dbReference>
<evidence type="ECO:0000259" key="2">
    <source>
        <dbReference type="PROSITE" id="PS51898"/>
    </source>
</evidence>
<dbReference type="GO" id="GO:0003677">
    <property type="term" value="F:DNA binding"/>
    <property type="evidence" value="ECO:0007669"/>
    <property type="project" value="InterPro"/>
</dbReference>
<reference evidence="3" key="1">
    <citation type="journal article" date="2014" name="Front. Microbiol.">
        <title>High frequency of phylogenetically diverse reductive dehalogenase-homologous genes in deep subseafloor sedimentary metagenomes.</title>
        <authorList>
            <person name="Kawai M."/>
            <person name="Futagami T."/>
            <person name="Toyoda A."/>
            <person name="Takaki Y."/>
            <person name="Nishi S."/>
            <person name="Hori S."/>
            <person name="Arai W."/>
            <person name="Tsubouchi T."/>
            <person name="Morono Y."/>
            <person name="Uchiyama I."/>
            <person name="Ito T."/>
            <person name="Fujiyama A."/>
            <person name="Inagaki F."/>
            <person name="Takami H."/>
        </authorList>
    </citation>
    <scope>NUCLEOTIDE SEQUENCE</scope>
    <source>
        <strain evidence="3">Expedition CK06-06</strain>
    </source>
</reference>
<protein>
    <recommendedName>
        <fullName evidence="2">Tyr recombinase domain-containing protein</fullName>
    </recommendedName>
</protein>
<accession>X1K8Y0</accession>
<dbReference type="InterPro" id="IPR011010">
    <property type="entry name" value="DNA_brk_join_enz"/>
</dbReference>
<comment type="caution">
    <text evidence="3">The sequence shown here is derived from an EMBL/GenBank/DDBJ whole genome shotgun (WGS) entry which is preliminary data.</text>
</comment>
<dbReference type="InterPro" id="IPR002104">
    <property type="entry name" value="Integrase_catalytic"/>
</dbReference>
<dbReference type="AlphaFoldDB" id="X1K8Y0"/>
<proteinExistence type="predicted"/>
<dbReference type="Gene3D" id="1.10.443.10">
    <property type="entry name" value="Intergrase catalytic core"/>
    <property type="match status" value="1"/>
</dbReference>
<dbReference type="SUPFAM" id="SSF56349">
    <property type="entry name" value="DNA breaking-rejoining enzymes"/>
    <property type="match status" value="1"/>
</dbReference>
<dbReference type="InterPro" id="IPR013762">
    <property type="entry name" value="Integrase-like_cat_sf"/>
</dbReference>
<dbReference type="PROSITE" id="PS51898">
    <property type="entry name" value="TYR_RECOMBINASE"/>
    <property type="match status" value="1"/>
</dbReference>
<sequence length="79" mass="8961">PLTIQRRALQSFVTKLGKEVLSKEISFHTLRHGFASHLVNSGRPLHEVQMLMGHSRLDTTGIYLHANPKEAIENAREVF</sequence>
<gene>
    <name evidence="3" type="ORF">S03H2_57075</name>
</gene>
<dbReference type="GO" id="GO:0015074">
    <property type="term" value="P:DNA integration"/>
    <property type="evidence" value="ECO:0007669"/>
    <property type="project" value="InterPro"/>
</dbReference>
<evidence type="ECO:0000256" key="1">
    <source>
        <dbReference type="ARBA" id="ARBA00023172"/>
    </source>
</evidence>
<feature type="non-terminal residue" evidence="3">
    <location>
        <position position="1"/>
    </location>
</feature>
<evidence type="ECO:0000313" key="3">
    <source>
        <dbReference type="EMBL" id="GAH78518.1"/>
    </source>
</evidence>
<organism evidence="3">
    <name type="scientific">marine sediment metagenome</name>
    <dbReference type="NCBI Taxonomy" id="412755"/>
    <lineage>
        <taxon>unclassified sequences</taxon>
        <taxon>metagenomes</taxon>
        <taxon>ecological metagenomes</taxon>
    </lineage>
</organism>
<feature type="domain" description="Tyr recombinase" evidence="2">
    <location>
        <begin position="1"/>
        <end position="76"/>
    </location>
</feature>
<dbReference type="Pfam" id="PF00589">
    <property type="entry name" value="Phage_integrase"/>
    <property type="match status" value="1"/>
</dbReference>
<keyword evidence="1" id="KW-0233">DNA recombination</keyword>
<name>X1K8Y0_9ZZZZ</name>